<dbReference type="InterPro" id="IPR029058">
    <property type="entry name" value="AB_hydrolase_fold"/>
</dbReference>
<keyword evidence="9" id="KW-0472">Membrane</keyword>
<dbReference type="PANTHER" id="PTHR43798">
    <property type="entry name" value="MONOACYLGLYCEROL LIPASE"/>
    <property type="match status" value="1"/>
</dbReference>
<evidence type="ECO:0000256" key="3">
    <source>
        <dbReference type="ARBA" id="ARBA00037797"/>
    </source>
</evidence>
<feature type="compositionally biased region" description="Basic and acidic residues" evidence="8">
    <location>
        <begin position="232"/>
        <end position="252"/>
    </location>
</feature>
<proteinExistence type="predicted"/>
<evidence type="ECO:0000256" key="7">
    <source>
        <dbReference type="ARBA" id="ARBA00049568"/>
    </source>
</evidence>
<feature type="transmembrane region" description="Helical" evidence="9">
    <location>
        <begin position="46"/>
        <end position="68"/>
    </location>
</feature>
<dbReference type="Gene3D" id="3.40.50.1820">
    <property type="entry name" value="alpha/beta hydrolase"/>
    <property type="match status" value="2"/>
</dbReference>
<gene>
    <name evidence="11" type="ORF">BOX15_Mlig005208g2</name>
</gene>
<dbReference type="PANTHER" id="PTHR43798:SF5">
    <property type="entry name" value="MONOACYLGLYCEROL LIPASE ABHD6"/>
    <property type="match status" value="1"/>
</dbReference>
<evidence type="ECO:0000256" key="8">
    <source>
        <dbReference type="SAM" id="MobiDB-lite"/>
    </source>
</evidence>
<organism evidence="11 12">
    <name type="scientific">Macrostomum lignano</name>
    <dbReference type="NCBI Taxonomy" id="282301"/>
    <lineage>
        <taxon>Eukaryota</taxon>
        <taxon>Metazoa</taxon>
        <taxon>Spiralia</taxon>
        <taxon>Lophotrochozoa</taxon>
        <taxon>Platyhelminthes</taxon>
        <taxon>Rhabditophora</taxon>
        <taxon>Macrostomorpha</taxon>
        <taxon>Macrostomida</taxon>
        <taxon>Macrostomidae</taxon>
        <taxon>Macrostomum</taxon>
    </lineage>
</organism>
<comment type="catalytic activity">
    <reaction evidence="6">
        <text>1-dodecanoylglycerol + H2O = dodecanoate + glycerol + H(+)</text>
        <dbReference type="Rhea" id="RHEA:44316"/>
        <dbReference type="ChEBI" id="CHEBI:15377"/>
        <dbReference type="ChEBI" id="CHEBI:15378"/>
        <dbReference type="ChEBI" id="CHEBI:17754"/>
        <dbReference type="ChEBI" id="CHEBI:18262"/>
        <dbReference type="ChEBI" id="CHEBI:75539"/>
    </reaction>
</comment>
<name>A0A267ENK0_9PLAT</name>
<dbReference type="GO" id="GO:0005765">
    <property type="term" value="C:lysosomal membrane"/>
    <property type="evidence" value="ECO:0007669"/>
    <property type="project" value="UniProtKB-SubCell"/>
</dbReference>
<dbReference type="GO" id="GO:0047372">
    <property type="term" value="F:monoacylglycerol lipase activity"/>
    <property type="evidence" value="ECO:0007669"/>
    <property type="project" value="UniProtKB-EC"/>
</dbReference>
<reference evidence="11 12" key="1">
    <citation type="submission" date="2017-06" db="EMBL/GenBank/DDBJ databases">
        <title>A platform for efficient transgenesis in Macrostomum lignano, a flatworm model organism for stem cell research.</title>
        <authorList>
            <person name="Berezikov E."/>
        </authorList>
    </citation>
    <scope>NUCLEOTIDE SEQUENCE [LARGE SCALE GENOMIC DNA]</scope>
    <source>
        <strain evidence="11">DV1</strain>
        <tissue evidence="11">Whole organism</tissue>
    </source>
</reference>
<keyword evidence="12" id="KW-1185">Reference proteome</keyword>
<evidence type="ECO:0000313" key="12">
    <source>
        <dbReference type="Proteomes" id="UP000215902"/>
    </source>
</evidence>
<feature type="compositionally biased region" description="Basic and acidic residues" evidence="8">
    <location>
        <begin position="20"/>
        <end position="31"/>
    </location>
</feature>
<dbReference type="EMBL" id="NIVC01001871">
    <property type="protein sequence ID" value="PAA63115.1"/>
    <property type="molecule type" value="Genomic_DNA"/>
</dbReference>
<evidence type="ECO:0000313" key="11">
    <source>
        <dbReference type="EMBL" id="PAA63115.1"/>
    </source>
</evidence>
<feature type="compositionally biased region" description="Basic and acidic residues" evidence="8">
    <location>
        <begin position="259"/>
        <end position="326"/>
    </location>
</feature>
<dbReference type="InterPro" id="IPR000073">
    <property type="entry name" value="AB_hydrolase_1"/>
</dbReference>
<comment type="catalytic activity">
    <reaction evidence="1">
        <text>Hydrolyzes glycerol monoesters of long-chain fatty acids.</text>
        <dbReference type="EC" id="3.1.1.23"/>
    </reaction>
</comment>
<evidence type="ECO:0000256" key="9">
    <source>
        <dbReference type="SAM" id="Phobius"/>
    </source>
</evidence>
<evidence type="ECO:0000259" key="10">
    <source>
        <dbReference type="Pfam" id="PF12697"/>
    </source>
</evidence>
<dbReference type="STRING" id="282301.A0A267ENK0"/>
<feature type="domain" description="AB hydrolase-1" evidence="10">
    <location>
        <begin position="114"/>
        <end position="221"/>
    </location>
</feature>
<dbReference type="AlphaFoldDB" id="A0A267ENK0"/>
<feature type="region of interest" description="Disordered" evidence="8">
    <location>
        <begin position="219"/>
        <end position="328"/>
    </location>
</feature>
<keyword evidence="9" id="KW-0812">Transmembrane</keyword>
<dbReference type="Pfam" id="PF12697">
    <property type="entry name" value="Abhydrolase_6"/>
    <property type="match status" value="1"/>
</dbReference>
<accession>A0A267ENK0</accession>
<dbReference type="GO" id="GO:0046464">
    <property type="term" value="P:acylglycerol catabolic process"/>
    <property type="evidence" value="ECO:0007669"/>
    <property type="project" value="TreeGrafter"/>
</dbReference>
<dbReference type="InterPro" id="IPR050266">
    <property type="entry name" value="AB_hydrolase_sf"/>
</dbReference>
<dbReference type="GO" id="GO:0031902">
    <property type="term" value="C:late endosome membrane"/>
    <property type="evidence" value="ECO:0007669"/>
    <property type="project" value="UniProtKB-SubCell"/>
</dbReference>
<comment type="caution">
    <text evidence="11">The sequence shown here is derived from an EMBL/GenBank/DDBJ whole genome shotgun (WGS) entry which is preliminary data.</text>
</comment>
<dbReference type="GO" id="GO:0031966">
    <property type="term" value="C:mitochondrial membrane"/>
    <property type="evidence" value="ECO:0007669"/>
    <property type="project" value="UniProtKB-SubCell"/>
</dbReference>
<keyword evidence="9" id="KW-1133">Transmembrane helix</keyword>
<feature type="region of interest" description="Disordered" evidence="8">
    <location>
        <begin position="1"/>
        <end position="35"/>
    </location>
</feature>
<evidence type="ECO:0000256" key="6">
    <source>
        <dbReference type="ARBA" id="ARBA00047662"/>
    </source>
</evidence>
<dbReference type="Proteomes" id="UP000215902">
    <property type="component" value="Unassembled WGS sequence"/>
</dbReference>
<comment type="subcellular location">
    <subcellularLocation>
        <location evidence="3">Late endosome membrane</location>
        <topology evidence="3">Single-pass type II membrane protein</topology>
    </subcellularLocation>
    <subcellularLocation>
        <location evidence="4">Lysosome membrane</location>
        <topology evidence="4">Single-pass type II membrane protein</topology>
    </subcellularLocation>
    <subcellularLocation>
        <location evidence="5">Mitochondrion membrane</location>
        <topology evidence="5">Single-pass type II membrane protein</topology>
    </subcellularLocation>
</comment>
<evidence type="ECO:0000256" key="4">
    <source>
        <dbReference type="ARBA" id="ARBA00037874"/>
    </source>
</evidence>
<dbReference type="SUPFAM" id="SSF53474">
    <property type="entry name" value="alpha/beta-Hydrolases"/>
    <property type="match status" value="1"/>
</dbReference>
<dbReference type="OrthoDB" id="6431331at2759"/>
<sequence length="479" mass="52795">MDLYESPLGEQRRSPWQQSHSRDSGTSEPKLDAGSTDSTLWLVSRILYPLLVCLINFSLAIGAWLCLLHPLRLYRLLRWLRARQAGLRFRLVPLDGAHYRLAEKGRPDRLRPSLLLLHSVADDCTVWTEFVRLADSTLDHVIAVDLPGHGGSLVSSEEDFDFGPLADRIRKVLLAAGLPPNQRLHAVGCGAGAGVALALAVGWPSQVELLTMVSPLLPPLTTGDDGTGVGKDGNDRASDGNDRASDGNDKASDGNARASDGDDRASDGNDKANDGDDRASDGNDKASDGDDRVGDGNDRASDGNDRVGDGNDRARDGNDRADDGNDRANWQRYNSDLYNWLLPYNQDLLTESIRRRFYRPAAAGGLSILWWPMRSVWLSDRLPKLNFYRALLANLAEEPGQTDLLALAGRVRVPAHIVWGAQDEISPAYNADLLRDRLQNLVQFDLLDECGHCPETECPGVLYNLVHKFRKNMSIKKYK</sequence>
<evidence type="ECO:0000256" key="5">
    <source>
        <dbReference type="ARBA" id="ARBA00046308"/>
    </source>
</evidence>
<evidence type="ECO:0000256" key="1">
    <source>
        <dbReference type="ARBA" id="ARBA00001613"/>
    </source>
</evidence>
<protein>
    <recommendedName>
        <fullName evidence="2">acylglycerol lipase</fullName>
        <ecNumber evidence="2">3.1.1.23</ecNumber>
    </recommendedName>
</protein>
<comment type="function">
    <text evidence="7">Lipase that preferentially hydrolysis medium-chain saturated monoacylglycerols including 2-arachidonoylglycerol. Through 2-arachidonoylglycerol degradation may regulate endocannabinoid signaling pathways. Also has a lysophosphatidyl lipase activity with a preference for lysophosphatidylglycerol among other lysophospholipids. Also able to degrade bis(monoacylglycero)phosphate (BMP) and constitutes the major enzyme for BMP catabolism. BMP, also known as lysobisphosphatidic acid, is enriched in late endosomes and lysosomes and plays a key role in the formation of intraluminal vesicles and in lipid sorting.</text>
</comment>
<evidence type="ECO:0000256" key="2">
    <source>
        <dbReference type="ARBA" id="ARBA00013254"/>
    </source>
</evidence>
<dbReference type="EC" id="3.1.1.23" evidence="2"/>